<dbReference type="PROSITE" id="PS01326">
    <property type="entry name" value="DAP_EPIMERASE"/>
    <property type="match status" value="1"/>
</dbReference>
<feature type="binding site" evidence="9">
    <location>
        <position position="192"/>
    </location>
    <ligand>
        <name>substrate</name>
    </ligand>
</feature>
<evidence type="ECO:0000313" key="11">
    <source>
        <dbReference type="EMBL" id="OPX47941.1"/>
    </source>
</evidence>
<dbReference type="SUPFAM" id="SSF54506">
    <property type="entry name" value="Diaminopimelate epimerase-like"/>
    <property type="match status" value="2"/>
</dbReference>
<feature type="active site" evidence="10">
    <location>
        <position position="72"/>
    </location>
</feature>
<dbReference type="GO" id="GO:0005829">
    <property type="term" value="C:cytosol"/>
    <property type="evidence" value="ECO:0007669"/>
    <property type="project" value="TreeGrafter"/>
</dbReference>
<dbReference type="InterPro" id="IPR001653">
    <property type="entry name" value="DAP_epimerase_DapF"/>
</dbReference>
<feature type="site" description="Could be important to modulate the pK values of the two catalytic cysteine residues" evidence="9">
    <location>
        <position position="163"/>
    </location>
</feature>
<dbReference type="UniPathway" id="UPA00034">
    <property type="reaction ID" value="UER00025"/>
</dbReference>
<dbReference type="InterPro" id="IPR018510">
    <property type="entry name" value="DAP_epimerase_AS"/>
</dbReference>
<dbReference type="GO" id="GO:0008837">
    <property type="term" value="F:diaminopimelate epimerase activity"/>
    <property type="evidence" value="ECO:0007669"/>
    <property type="project" value="UniProtKB-UniRule"/>
</dbReference>
<dbReference type="Gene3D" id="3.10.310.10">
    <property type="entry name" value="Diaminopimelate Epimerase, Chain A, domain 1"/>
    <property type="match status" value="2"/>
</dbReference>
<feature type="binding site" evidence="9">
    <location>
        <position position="63"/>
    </location>
    <ligand>
        <name>substrate</name>
    </ligand>
</feature>
<feature type="binding site" evidence="9">
    <location>
        <position position="11"/>
    </location>
    <ligand>
        <name>substrate</name>
    </ligand>
</feature>
<evidence type="ECO:0000256" key="5">
    <source>
        <dbReference type="ARBA" id="ARBA00022605"/>
    </source>
</evidence>
<evidence type="ECO:0000256" key="9">
    <source>
        <dbReference type="HAMAP-Rule" id="MF_00197"/>
    </source>
</evidence>
<comment type="caution">
    <text evidence="11">The sequence shown here is derived from an EMBL/GenBank/DDBJ whole genome shotgun (WGS) entry which is preliminary data.</text>
</comment>
<comment type="subunit">
    <text evidence="9">Homodimer.</text>
</comment>
<keyword evidence="4 9" id="KW-0963">Cytoplasm</keyword>
<evidence type="ECO:0000256" key="10">
    <source>
        <dbReference type="PROSITE-ProRule" id="PRU10125"/>
    </source>
</evidence>
<evidence type="ECO:0000256" key="3">
    <source>
        <dbReference type="ARBA" id="ARBA00013080"/>
    </source>
</evidence>
<evidence type="ECO:0000256" key="4">
    <source>
        <dbReference type="ARBA" id="ARBA00022490"/>
    </source>
</evidence>
<evidence type="ECO:0000256" key="8">
    <source>
        <dbReference type="ARBA" id="ARBA00051712"/>
    </source>
</evidence>
<evidence type="ECO:0000256" key="6">
    <source>
        <dbReference type="ARBA" id="ARBA00023154"/>
    </source>
</evidence>
<dbReference type="PANTHER" id="PTHR31689:SF0">
    <property type="entry name" value="DIAMINOPIMELATE EPIMERASE"/>
    <property type="match status" value="1"/>
</dbReference>
<accession>A0A1V4SV92</accession>
<dbReference type="RefSeq" id="WP_080022707.1">
    <property type="nucleotide sequence ID" value="NZ_LTAY01000037.1"/>
</dbReference>
<feature type="binding site" evidence="9">
    <location>
        <begin position="210"/>
        <end position="211"/>
    </location>
    <ligand>
        <name>substrate</name>
    </ligand>
</feature>
<dbReference type="HAMAP" id="MF_00197">
    <property type="entry name" value="DAP_epimerase"/>
    <property type="match status" value="1"/>
</dbReference>
<dbReference type="PANTHER" id="PTHR31689">
    <property type="entry name" value="DIAMINOPIMELATE EPIMERASE, CHLOROPLASTIC"/>
    <property type="match status" value="1"/>
</dbReference>
<dbReference type="FunFam" id="3.10.310.10:FF:000001">
    <property type="entry name" value="Diaminopimelate epimerase"/>
    <property type="match status" value="1"/>
</dbReference>
<comment type="subcellular location">
    <subcellularLocation>
        <location evidence="9">Cytoplasm</location>
    </subcellularLocation>
</comment>
<dbReference type="Proteomes" id="UP000191448">
    <property type="component" value="Unassembled WGS sequence"/>
</dbReference>
<proteinExistence type="inferred from homology"/>
<name>A0A1V4SV92_9CLOT</name>
<dbReference type="NCBIfam" id="TIGR00652">
    <property type="entry name" value="DapF"/>
    <property type="match status" value="1"/>
</dbReference>
<gene>
    <name evidence="9 11" type="primary">dapF</name>
    <name evidence="11" type="ORF">CLTHE_15120</name>
</gene>
<comment type="pathway">
    <text evidence="1 9">Amino-acid biosynthesis; L-lysine biosynthesis via DAP pathway; DL-2,6-diaminopimelate from LL-2,6-diaminopimelate: step 1/1.</text>
</comment>
<feature type="active site" description="Proton donor" evidence="9">
    <location>
        <position position="72"/>
    </location>
</feature>
<comment type="catalytic activity">
    <reaction evidence="8 9">
        <text>(2S,6S)-2,6-diaminopimelate = meso-2,6-diaminopimelate</text>
        <dbReference type="Rhea" id="RHEA:15393"/>
        <dbReference type="ChEBI" id="CHEBI:57609"/>
        <dbReference type="ChEBI" id="CHEBI:57791"/>
        <dbReference type="EC" id="5.1.1.7"/>
    </reaction>
</comment>
<dbReference type="EC" id="5.1.1.7" evidence="3 9"/>
<protein>
    <recommendedName>
        <fullName evidence="3 9">Diaminopimelate epimerase</fullName>
        <shortName evidence="9">DAP epimerase</shortName>
        <ecNumber evidence="3 9">5.1.1.7</ecNumber>
    </recommendedName>
    <alternativeName>
        <fullName evidence="9">PLP-independent amino acid racemase</fullName>
    </alternativeName>
</protein>
<feature type="binding site" evidence="9">
    <location>
        <begin position="220"/>
        <end position="221"/>
    </location>
    <ligand>
        <name>substrate</name>
    </ligand>
</feature>
<evidence type="ECO:0000256" key="7">
    <source>
        <dbReference type="ARBA" id="ARBA00023235"/>
    </source>
</evidence>
<dbReference type="OrthoDB" id="9805408at2"/>
<organism evidence="11 12">
    <name type="scientific">Clostridium thermobutyricum DSM 4928</name>
    <dbReference type="NCBI Taxonomy" id="1121339"/>
    <lineage>
        <taxon>Bacteria</taxon>
        <taxon>Bacillati</taxon>
        <taxon>Bacillota</taxon>
        <taxon>Clostridia</taxon>
        <taxon>Eubacteriales</taxon>
        <taxon>Clostridiaceae</taxon>
        <taxon>Clostridium</taxon>
    </lineage>
</organism>
<feature type="site" description="Could be important to modulate the pK values of the two catalytic cysteine residues" evidence="9">
    <location>
        <position position="210"/>
    </location>
</feature>
<comment type="similarity">
    <text evidence="2 9">Belongs to the diaminopimelate epimerase family.</text>
</comment>
<dbReference type="EMBL" id="LTAY01000037">
    <property type="protein sequence ID" value="OPX47941.1"/>
    <property type="molecule type" value="Genomic_DNA"/>
</dbReference>
<keyword evidence="7 9" id="KW-0413">Isomerase</keyword>
<keyword evidence="5 9" id="KW-0028">Amino-acid biosynthesis</keyword>
<keyword evidence="6 9" id="KW-0457">Lysine biosynthesis</keyword>
<dbReference type="GO" id="GO:0009089">
    <property type="term" value="P:lysine biosynthetic process via diaminopimelate"/>
    <property type="evidence" value="ECO:0007669"/>
    <property type="project" value="UniProtKB-UniRule"/>
</dbReference>
<reference evidence="11 12" key="1">
    <citation type="submission" date="2016-02" db="EMBL/GenBank/DDBJ databases">
        <title>Genome sequence of Clostridium thermobutyricum DSM 4928.</title>
        <authorList>
            <person name="Poehlein A."/>
            <person name="Daniel R."/>
        </authorList>
    </citation>
    <scope>NUCLEOTIDE SEQUENCE [LARGE SCALE GENOMIC DNA]</scope>
    <source>
        <strain evidence="11 12">DSM 4928</strain>
    </source>
</reference>
<comment type="function">
    <text evidence="9">Catalyzes the stereoinversion of LL-2,6-diaminopimelate (L,L-DAP) to meso-diaminopimelate (meso-DAP), a precursor of L-lysine and an essential component of the bacterial peptidoglycan.</text>
</comment>
<sequence>MKFVKMHGIGNDFIFVEDLENKLVEKESEIAIKVCDRHFGIGADGLVLVRSSKNCDIQMTIINSDGSKPNMCGNAIRCFSRYVYDKGFVKGKEFSVETGDGRKDIKLNLKGEEVTGVRVFMGKESYKASDIPLKEGLEEIINFKVDVCGNEVLLNTALVGVPHTVIIDNEDKFKTNFGKNIEKLEIFKEGSNINFIKIIDKEHIIVRTWERGAGETLACGTGACASVAILNRLGHVYKNVEVTLPGGKLNIDLEEEGIYMTGPGEYICEGEIL</sequence>
<evidence type="ECO:0000256" key="1">
    <source>
        <dbReference type="ARBA" id="ARBA00005196"/>
    </source>
</evidence>
<comment type="caution">
    <text evidence="9">Lacks conserved residue(s) required for the propagation of feature annotation.</text>
</comment>
<feature type="active site" description="Proton acceptor" evidence="9">
    <location>
        <position position="219"/>
    </location>
</feature>
<feature type="binding site" evidence="9">
    <location>
        <begin position="73"/>
        <end position="74"/>
    </location>
    <ligand>
        <name>substrate</name>
    </ligand>
</feature>
<dbReference type="AlphaFoldDB" id="A0A1V4SV92"/>
<evidence type="ECO:0000313" key="12">
    <source>
        <dbReference type="Proteomes" id="UP000191448"/>
    </source>
</evidence>
<evidence type="ECO:0000256" key="2">
    <source>
        <dbReference type="ARBA" id="ARBA00010219"/>
    </source>
</evidence>
<dbReference type="Pfam" id="PF01678">
    <property type="entry name" value="DAP_epimerase"/>
    <property type="match status" value="2"/>
</dbReference>